<dbReference type="OrthoDB" id="340550at2759"/>
<feature type="compositionally biased region" description="Low complexity" evidence="1">
    <location>
        <begin position="345"/>
        <end position="356"/>
    </location>
</feature>
<dbReference type="EMBL" id="CCYA01000240">
    <property type="protein sequence ID" value="CEH14113.1"/>
    <property type="molecule type" value="Genomic_DNA"/>
</dbReference>
<feature type="region of interest" description="Disordered" evidence="1">
    <location>
        <begin position="487"/>
        <end position="613"/>
    </location>
</feature>
<feature type="region of interest" description="Disordered" evidence="1">
    <location>
        <begin position="746"/>
        <end position="811"/>
    </location>
</feature>
<feature type="region of interest" description="Disordered" evidence="1">
    <location>
        <begin position="689"/>
        <end position="710"/>
    </location>
</feature>
<feature type="compositionally biased region" description="Polar residues" evidence="1">
    <location>
        <begin position="363"/>
        <end position="380"/>
    </location>
</feature>
<reference evidence="2 3" key="1">
    <citation type="submission" date="2014-09" db="EMBL/GenBank/DDBJ databases">
        <authorList>
            <person name="Magalhaes I.L.F."/>
            <person name="Oliveira U."/>
            <person name="Santos F.R."/>
            <person name="Vidigal T.H.D.A."/>
            <person name="Brescovit A.D."/>
            <person name="Santos A.J."/>
        </authorList>
    </citation>
    <scope>NUCLEOTIDE SEQUENCE [LARGE SCALE GENOMIC DNA]</scope>
</reference>
<feature type="compositionally biased region" description="Polar residues" evidence="1">
    <location>
        <begin position="221"/>
        <end position="232"/>
    </location>
</feature>
<organism evidence="2 3">
    <name type="scientific">Ceraceosorus bombacis</name>
    <dbReference type="NCBI Taxonomy" id="401625"/>
    <lineage>
        <taxon>Eukaryota</taxon>
        <taxon>Fungi</taxon>
        <taxon>Dikarya</taxon>
        <taxon>Basidiomycota</taxon>
        <taxon>Ustilaginomycotina</taxon>
        <taxon>Exobasidiomycetes</taxon>
        <taxon>Ceraceosorales</taxon>
        <taxon>Ceraceosoraceae</taxon>
        <taxon>Ceraceosorus</taxon>
    </lineage>
</organism>
<feature type="region of interest" description="Disordered" evidence="1">
    <location>
        <begin position="1"/>
        <end position="72"/>
    </location>
</feature>
<evidence type="ECO:0000313" key="2">
    <source>
        <dbReference type="EMBL" id="CEH14113.1"/>
    </source>
</evidence>
<feature type="region of interest" description="Disordered" evidence="1">
    <location>
        <begin position="124"/>
        <end position="272"/>
    </location>
</feature>
<keyword evidence="3" id="KW-1185">Reference proteome</keyword>
<proteinExistence type="predicted"/>
<evidence type="ECO:0000313" key="3">
    <source>
        <dbReference type="Proteomes" id="UP000054845"/>
    </source>
</evidence>
<feature type="region of interest" description="Disordered" evidence="1">
    <location>
        <begin position="860"/>
        <end position="881"/>
    </location>
</feature>
<dbReference type="Proteomes" id="UP000054845">
    <property type="component" value="Unassembled WGS sequence"/>
</dbReference>
<sequence length="881" mass="89415">MMPASQDANAEIGITAEHSTDDQKSSSSRLTSTSTPGHRGVFATQPADFRLRGHGRASSPSLLSGDQSADTSIVGTASASPINIPYASLSTAPAAGFTSRNQVLDQSEHATSHAHPHPLVRRAAAAEAMGQSGGHGRSGRLRRASTLGSEVISGLGEPEAASKEEGNPAGEMYEGQTDSISPGRGQEGDAPMDADEEIPAPASPEALHLRARGQPPPQLMTMPSNFVSSSSPALAALQRRRTSSRGGRGHAASPSSRDSASGSASPLSSAASHSMFWNEGPLAPAIESMDDISPIDGARRRSRSPVVMSDEDTGRHGNVTMVSSSDYDMVDMASLSPAADRSRSSDSPISSIRTTSGGILDGQESSTAGIAAPTSATGNTALDPPTGRGSTSASSSSGTPHSSGIRSGVVRRAVRRSNLTPRDRSIMRVAATLQDESRPTDSEVASEAKLARKLCGEDGPVMPPISRNIFDPAASRAGAPFDAFRGINSKGFGFGRRNGRDTSMSPSRDGDAENADSATSDDDLGMSTSYQARRHDTDEEKELREANNSAGDLDESTDPDKSGLASSAPSATKRGSLWMGFRDVKTRQSPGSERLRRARTPGAMSTGSIDADQGMPAPLSLAGMMSATGVSASGSPGFVGRSAKRKMGAEERFDPYTSSAYKRRAVSPATLILGSGATHPLISPSLSATPASSALGAASTSGLPNPTPLSIPSPTIGFSAGLSGSSGNRGGSYFATHFPSRMSIGAGAAGSSAAGSGQPHMSASRSSRSGSPATRPSTPTGCPPPFNAYSGGAGPSPGILSSSAGKSGSGPGYGSGALGLSISGNSAALGLGLGRARGASLLGIDDDEEATMDDGVGAMRLNNEGEVAQPSAESDAAGDMK</sequence>
<protein>
    <submittedName>
        <fullName evidence="2">Uncharacterized protein</fullName>
    </submittedName>
</protein>
<accession>A0A0P1BFD5</accession>
<evidence type="ECO:0000256" key="1">
    <source>
        <dbReference type="SAM" id="MobiDB-lite"/>
    </source>
</evidence>
<feature type="compositionally biased region" description="Low complexity" evidence="1">
    <location>
        <begin position="250"/>
        <end position="272"/>
    </location>
</feature>
<feature type="compositionally biased region" description="Polar residues" evidence="1">
    <location>
        <begin position="58"/>
        <end position="72"/>
    </location>
</feature>
<feature type="compositionally biased region" description="Basic and acidic residues" evidence="1">
    <location>
        <begin position="533"/>
        <end position="545"/>
    </location>
</feature>
<feature type="compositionally biased region" description="Low complexity" evidence="1">
    <location>
        <begin position="384"/>
        <end position="411"/>
    </location>
</feature>
<name>A0A0P1BFD5_9BASI</name>
<feature type="region of interest" description="Disordered" evidence="1">
    <location>
        <begin position="287"/>
        <end position="423"/>
    </location>
</feature>
<feature type="compositionally biased region" description="Low complexity" evidence="1">
    <location>
        <begin position="689"/>
        <end position="704"/>
    </location>
</feature>
<feature type="compositionally biased region" description="Low complexity" evidence="1">
    <location>
        <begin position="746"/>
        <end position="780"/>
    </location>
</feature>
<dbReference type="AlphaFoldDB" id="A0A0P1BFD5"/>
<feature type="compositionally biased region" description="Low complexity" evidence="1">
    <location>
        <begin position="25"/>
        <end position="35"/>
    </location>
</feature>
<dbReference type="STRING" id="401625.A0A0P1BFD5"/>